<dbReference type="PANTHER" id="PTHR21301:SF12">
    <property type="match status" value="1"/>
</dbReference>
<dbReference type="AlphaFoldDB" id="A0AAV7VFM6"/>
<protein>
    <submittedName>
        <fullName evidence="2">Uncharacterized protein</fullName>
    </submittedName>
</protein>
<name>A0AAV7VFM6_PLEWA</name>
<dbReference type="PANTHER" id="PTHR21301">
    <property type="entry name" value="REVERSE TRANSCRIPTASE"/>
    <property type="match status" value="1"/>
</dbReference>
<organism evidence="2 3">
    <name type="scientific">Pleurodeles waltl</name>
    <name type="common">Iberian ribbed newt</name>
    <dbReference type="NCBI Taxonomy" id="8319"/>
    <lineage>
        <taxon>Eukaryota</taxon>
        <taxon>Metazoa</taxon>
        <taxon>Chordata</taxon>
        <taxon>Craniata</taxon>
        <taxon>Vertebrata</taxon>
        <taxon>Euteleostomi</taxon>
        <taxon>Amphibia</taxon>
        <taxon>Batrachia</taxon>
        <taxon>Caudata</taxon>
        <taxon>Salamandroidea</taxon>
        <taxon>Salamandridae</taxon>
        <taxon>Pleurodelinae</taxon>
        <taxon>Pleurodeles</taxon>
    </lineage>
</organism>
<reference evidence="2" key="1">
    <citation type="journal article" date="2022" name="bioRxiv">
        <title>Sequencing and chromosome-scale assembly of the giantPleurodeles waltlgenome.</title>
        <authorList>
            <person name="Brown T."/>
            <person name="Elewa A."/>
            <person name="Iarovenko S."/>
            <person name="Subramanian E."/>
            <person name="Araus A.J."/>
            <person name="Petzold A."/>
            <person name="Susuki M."/>
            <person name="Suzuki K.-i.T."/>
            <person name="Hayashi T."/>
            <person name="Toyoda A."/>
            <person name="Oliveira C."/>
            <person name="Osipova E."/>
            <person name="Leigh N.D."/>
            <person name="Simon A."/>
            <person name="Yun M.H."/>
        </authorList>
    </citation>
    <scope>NUCLEOTIDE SEQUENCE</scope>
    <source>
        <strain evidence="2">20211129_DDA</strain>
        <tissue evidence="2">Liver</tissue>
    </source>
</reference>
<dbReference type="EMBL" id="JANPWB010000003">
    <property type="protein sequence ID" value="KAJ1198834.1"/>
    <property type="molecule type" value="Genomic_DNA"/>
</dbReference>
<feature type="region of interest" description="Disordered" evidence="1">
    <location>
        <begin position="1"/>
        <end position="60"/>
    </location>
</feature>
<evidence type="ECO:0000313" key="2">
    <source>
        <dbReference type="EMBL" id="KAJ1198834.1"/>
    </source>
</evidence>
<accession>A0AAV7VFM6</accession>
<proteinExistence type="predicted"/>
<keyword evidence="3" id="KW-1185">Reference proteome</keyword>
<dbReference type="Proteomes" id="UP001066276">
    <property type="component" value="Chromosome 2_1"/>
</dbReference>
<sequence>MGPPGRPPATIPASFRDGPGTPKGQDQEAVTSPLGTGYRAGEDADRQYDNGSFMWSGHSGGPKQPHSLIVNLSSLTLTPAQTSVPEKGLGFVPTAPLDKFKLCMEVNKFIRKVKLRSYFGDHSSSEGPNMGDTGLRNKSSFTPPSTSIPIEILIFEQAVMKDINDIDPTSLKVFHNSTRKEKKALQDLDNNTSIVIRPADKGGALVIQTTENYRNECLRLLGGAWNYEKLQEDPTSFLQKKIGSMVEQALAHDWIYQKEGDFLINENPVTPYFYAIPKIHKNLDSPPGRPIVSGINSVLEPLSRFADAFLRPKSKTRTHI</sequence>
<evidence type="ECO:0000256" key="1">
    <source>
        <dbReference type="SAM" id="MobiDB-lite"/>
    </source>
</evidence>
<feature type="compositionally biased region" description="Pro residues" evidence="1">
    <location>
        <begin position="1"/>
        <end position="10"/>
    </location>
</feature>
<evidence type="ECO:0000313" key="3">
    <source>
        <dbReference type="Proteomes" id="UP001066276"/>
    </source>
</evidence>
<comment type="caution">
    <text evidence="2">The sequence shown here is derived from an EMBL/GenBank/DDBJ whole genome shotgun (WGS) entry which is preliminary data.</text>
</comment>
<gene>
    <name evidence="2" type="ORF">NDU88_002673</name>
</gene>
<feature type="region of interest" description="Disordered" evidence="1">
    <location>
        <begin position="121"/>
        <end position="142"/>
    </location>
</feature>